<evidence type="ECO:0000313" key="4">
    <source>
        <dbReference type="Proteomes" id="UP000035763"/>
    </source>
</evidence>
<feature type="compositionally biased region" description="Basic and acidic residues" evidence="1">
    <location>
        <begin position="46"/>
        <end position="64"/>
    </location>
</feature>
<evidence type="ECO:0008006" key="5">
    <source>
        <dbReference type="Google" id="ProtNLM"/>
    </source>
</evidence>
<name>W6JS30_9MICO</name>
<feature type="transmembrane region" description="Helical" evidence="2">
    <location>
        <begin position="98"/>
        <end position="117"/>
    </location>
</feature>
<keyword evidence="2" id="KW-0472">Membrane</keyword>
<reference evidence="3 4" key="1">
    <citation type="journal article" date="2013" name="ISME J.">
        <title>A metabolic model for members of the genus Tetrasphaera involved in enhanced biological phosphorus removal.</title>
        <authorList>
            <person name="Kristiansen R."/>
            <person name="Nguyen H.T.T."/>
            <person name="Saunders A.M."/>
            <person name="Nielsen J.L."/>
            <person name="Wimmer R."/>
            <person name="Le V.Q."/>
            <person name="McIlroy S.J."/>
            <person name="Petrovski S."/>
            <person name="Seviour R.J."/>
            <person name="Calteau A."/>
            <person name="Nielsen K.L."/>
            <person name="Nielsen P.H."/>
        </authorList>
    </citation>
    <scope>NUCLEOTIDE SEQUENCE [LARGE SCALE GENOMIC DNA]</scope>
    <source>
        <strain evidence="3 4">Ben110</strain>
    </source>
</reference>
<keyword evidence="2" id="KW-1133">Transmembrane helix</keyword>
<dbReference type="AlphaFoldDB" id="W6JS30"/>
<keyword evidence="4" id="KW-1185">Reference proteome</keyword>
<keyword evidence="2" id="KW-0812">Transmembrane</keyword>
<evidence type="ECO:0000256" key="2">
    <source>
        <dbReference type="SAM" id="Phobius"/>
    </source>
</evidence>
<feature type="region of interest" description="Disordered" evidence="1">
    <location>
        <begin position="1"/>
        <end position="65"/>
    </location>
</feature>
<dbReference type="STRING" id="1193182.BN11_1020008"/>
<dbReference type="InterPro" id="IPR021403">
    <property type="entry name" value="DUF3043"/>
</dbReference>
<dbReference type="RefSeq" id="WP_048696463.1">
    <property type="nucleotide sequence ID" value="NZ_HG764815.1"/>
</dbReference>
<dbReference type="Pfam" id="PF11241">
    <property type="entry name" value="DUF3043"/>
    <property type="match status" value="1"/>
</dbReference>
<accession>W6JS30</accession>
<dbReference type="Proteomes" id="UP000035763">
    <property type="component" value="Unassembled WGS sequence"/>
</dbReference>
<sequence length="191" mass="22022">MFGRKDKTEAPQAAAPVHEERPGAKNRPTPKRRDQEAARKQPLVVADRKAAKKAERAKRMESNTRMRSAMVTGDDRYLPPRDKGPVRRFVRDSVDARWNIAEFLLPLMVMTLALQFFRATWAAYVFLAVYALILIAVLDGFFAWRGIKKKLRAKFPDENLKGLGPYAGMRMMQMRRLRMPKPMVERGEYPS</sequence>
<feature type="transmembrane region" description="Helical" evidence="2">
    <location>
        <begin position="123"/>
        <end position="144"/>
    </location>
</feature>
<evidence type="ECO:0000256" key="1">
    <source>
        <dbReference type="SAM" id="MobiDB-lite"/>
    </source>
</evidence>
<comment type="caution">
    <text evidence="3">The sequence shown here is derived from an EMBL/GenBank/DDBJ whole genome shotgun (WGS) entry which is preliminary data.</text>
</comment>
<proteinExistence type="predicted"/>
<organism evidence="3 4">
    <name type="scientific">Nostocoides australiense Ben110</name>
    <dbReference type="NCBI Taxonomy" id="1193182"/>
    <lineage>
        <taxon>Bacteria</taxon>
        <taxon>Bacillati</taxon>
        <taxon>Actinomycetota</taxon>
        <taxon>Actinomycetes</taxon>
        <taxon>Micrococcales</taxon>
        <taxon>Intrasporangiaceae</taxon>
        <taxon>Nostocoides</taxon>
    </lineage>
</organism>
<dbReference type="EMBL" id="CAJA01000005">
    <property type="protein sequence ID" value="CCH71668.1"/>
    <property type="molecule type" value="Genomic_DNA"/>
</dbReference>
<gene>
    <name evidence="3" type="ORF">BN11_1020008</name>
</gene>
<evidence type="ECO:0000313" key="3">
    <source>
        <dbReference type="EMBL" id="CCH71668.1"/>
    </source>
</evidence>
<protein>
    <recommendedName>
        <fullName evidence="5">Integral membrane protein</fullName>
    </recommendedName>
</protein>